<dbReference type="EMBL" id="JASBWU010000025">
    <property type="protein sequence ID" value="KAJ9112502.1"/>
    <property type="molecule type" value="Genomic_DNA"/>
</dbReference>
<gene>
    <name evidence="1" type="ORF">QFC22_006249</name>
</gene>
<comment type="caution">
    <text evidence="1">The sequence shown here is derived from an EMBL/GenBank/DDBJ whole genome shotgun (WGS) entry which is preliminary data.</text>
</comment>
<evidence type="ECO:0000313" key="2">
    <source>
        <dbReference type="Proteomes" id="UP001243375"/>
    </source>
</evidence>
<evidence type="ECO:0000313" key="1">
    <source>
        <dbReference type="EMBL" id="KAJ9112502.1"/>
    </source>
</evidence>
<accession>A0ACC2WPP2</accession>
<proteinExistence type="predicted"/>
<name>A0ACC2WPP2_9TREE</name>
<dbReference type="Proteomes" id="UP001243375">
    <property type="component" value="Unassembled WGS sequence"/>
</dbReference>
<reference evidence="1" key="1">
    <citation type="submission" date="2023-04" db="EMBL/GenBank/DDBJ databases">
        <title>Draft Genome sequencing of Naganishia species isolated from polar environments using Oxford Nanopore Technology.</title>
        <authorList>
            <person name="Leo P."/>
            <person name="Venkateswaran K."/>
        </authorList>
    </citation>
    <scope>NUCLEOTIDE SEQUENCE</scope>
    <source>
        <strain evidence="1">MNA-CCFEE 5425</strain>
    </source>
</reference>
<sequence length="145" mass="15987">MNMQTVLLTIPVSRSSLDALNEQFRKIVYCPPSPPSGTSSTDNQTDHGRAIQEALPGVQVLIASAKHLALLSCENTEEWNRLRLVQLASAGVDTALETGWMKRLVESGRVVKTQGEWLDRQRRLEVVERRDKAEEDGNGSSAGES</sequence>
<keyword evidence="2" id="KW-1185">Reference proteome</keyword>
<protein>
    <submittedName>
        <fullName evidence="1">Uncharacterized protein</fullName>
    </submittedName>
</protein>
<organism evidence="1 2">
    <name type="scientific">Naganishia vaughanmartiniae</name>
    <dbReference type="NCBI Taxonomy" id="1424756"/>
    <lineage>
        <taxon>Eukaryota</taxon>
        <taxon>Fungi</taxon>
        <taxon>Dikarya</taxon>
        <taxon>Basidiomycota</taxon>
        <taxon>Agaricomycotina</taxon>
        <taxon>Tremellomycetes</taxon>
        <taxon>Filobasidiales</taxon>
        <taxon>Filobasidiaceae</taxon>
        <taxon>Naganishia</taxon>
    </lineage>
</organism>